<evidence type="ECO:0000259" key="7">
    <source>
        <dbReference type="PROSITE" id="PS50102"/>
    </source>
</evidence>
<comment type="similarity">
    <text evidence="2">Belongs to the RRM RBM34 family.</text>
</comment>
<dbReference type="InterPro" id="IPR000504">
    <property type="entry name" value="RRM_dom"/>
</dbReference>
<sequence length="104" mass="11784">MGEIENVRIVRDKKFRLGKGFGYVLFKDLDSVGLALKLDGSTFRKRKLRVQRSTSNPQKAMPIAPKKGKKMKMQKTPTPDITISFCILETTAPRPDIYSEGQHC</sequence>
<evidence type="ECO:0000256" key="5">
    <source>
        <dbReference type="PROSITE-ProRule" id="PRU00176"/>
    </source>
</evidence>
<name>A0AAD9JCW3_RIDPI</name>
<dbReference type="GO" id="GO:0019843">
    <property type="term" value="F:rRNA binding"/>
    <property type="evidence" value="ECO:0007669"/>
    <property type="project" value="TreeGrafter"/>
</dbReference>
<evidence type="ECO:0000313" key="9">
    <source>
        <dbReference type="Proteomes" id="UP001209878"/>
    </source>
</evidence>
<organism evidence="8 9">
    <name type="scientific">Ridgeia piscesae</name>
    <name type="common">Tubeworm</name>
    <dbReference type="NCBI Taxonomy" id="27915"/>
    <lineage>
        <taxon>Eukaryota</taxon>
        <taxon>Metazoa</taxon>
        <taxon>Spiralia</taxon>
        <taxon>Lophotrochozoa</taxon>
        <taxon>Annelida</taxon>
        <taxon>Polychaeta</taxon>
        <taxon>Sedentaria</taxon>
        <taxon>Canalipalpata</taxon>
        <taxon>Sabellida</taxon>
        <taxon>Siboglinidae</taxon>
        <taxon>Ridgeia</taxon>
    </lineage>
</organism>
<protein>
    <recommendedName>
        <fullName evidence="7">RRM domain-containing protein</fullName>
    </recommendedName>
</protein>
<keyword evidence="9" id="KW-1185">Reference proteome</keyword>
<comment type="subcellular location">
    <subcellularLocation>
        <location evidence="1">Nucleus</location>
        <location evidence="1">Nucleolus</location>
    </subcellularLocation>
</comment>
<dbReference type="InterPro" id="IPR012677">
    <property type="entry name" value="Nucleotide-bd_a/b_plait_sf"/>
</dbReference>
<feature type="domain" description="RRM" evidence="7">
    <location>
        <begin position="1"/>
        <end position="55"/>
    </location>
</feature>
<evidence type="ECO:0000256" key="2">
    <source>
        <dbReference type="ARBA" id="ARBA00007077"/>
    </source>
</evidence>
<dbReference type="Gene3D" id="3.30.70.330">
    <property type="match status" value="1"/>
</dbReference>
<feature type="region of interest" description="Disordered" evidence="6">
    <location>
        <begin position="47"/>
        <end position="75"/>
    </location>
</feature>
<proteinExistence type="inferred from homology"/>
<dbReference type="PROSITE" id="PS50102">
    <property type="entry name" value="RRM"/>
    <property type="match status" value="1"/>
</dbReference>
<gene>
    <name evidence="8" type="ORF">NP493_2757g00002</name>
</gene>
<keyword evidence="4" id="KW-0539">Nucleus</keyword>
<dbReference type="InterPro" id="IPR035979">
    <property type="entry name" value="RBD_domain_sf"/>
</dbReference>
<evidence type="ECO:0000256" key="1">
    <source>
        <dbReference type="ARBA" id="ARBA00004604"/>
    </source>
</evidence>
<keyword evidence="3 5" id="KW-0694">RNA-binding</keyword>
<evidence type="ECO:0000256" key="6">
    <source>
        <dbReference type="SAM" id="MobiDB-lite"/>
    </source>
</evidence>
<evidence type="ECO:0000256" key="4">
    <source>
        <dbReference type="ARBA" id="ARBA00023242"/>
    </source>
</evidence>
<dbReference type="PANTHER" id="PTHR23236">
    <property type="entry name" value="EUKARYOTIC TRANSLATION INITIATION FACTOR 4B/4H"/>
    <property type="match status" value="1"/>
</dbReference>
<dbReference type="PANTHER" id="PTHR23236:SF25">
    <property type="entry name" value="RNA-BINDING PROTEIN 34"/>
    <property type="match status" value="1"/>
</dbReference>
<evidence type="ECO:0000256" key="3">
    <source>
        <dbReference type="ARBA" id="ARBA00022884"/>
    </source>
</evidence>
<accession>A0AAD9JCW3</accession>
<reference evidence="8" key="1">
    <citation type="journal article" date="2023" name="Mol. Biol. Evol.">
        <title>Third-Generation Sequencing Reveals the Adaptive Role of the Epigenome in Three Deep-Sea Polychaetes.</title>
        <authorList>
            <person name="Perez M."/>
            <person name="Aroh O."/>
            <person name="Sun Y."/>
            <person name="Lan Y."/>
            <person name="Juniper S.K."/>
            <person name="Young C.R."/>
            <person name="Angers B."/>
            <person name="Qian P.Y."/>
        </authorList>
    </citation>
    <scope>NUCLEOTIDE SEQUENCE</scope>
    <source>
        <strain evidence="8">R07B-5</strain>
    </source>
</reference>
<evidence type="ECO:0000313" key="8">
    <source>
        <dbReference type="EMBL" id="KAK2150616.1"/>
    </source>
</evidence>
<dbReference type="GO" id="GO:0000463">
    <property type="term" value="P:maturation of LSU-rRNA from tricistronic rRNA transcript (SSU-rRNA, 5.8S rRNA, LSU-rRNA)"/>
    <property type="evidence" value="ECO:0007669"/>
    <property type="project" value="TreeGrafter"/>
</dbReference>
<dbReference type="Pfam" id="PF00076">
    <property type="entry name" value="RRM_1"/>
    <property type="match status" value="1"/>
</dbReference>
<dbReference type="SUPFAM" id="SSF54928">
    <property type="entry name" value="RNA-binding domain, RBD"/>
    <property type="match status" value="1"/>
</dbReference>
<dbReference type="AlphaFoldDB" id="A0AAD9JCW3"/>
<dbReference type="EMBL" id="JAODUO010002743">
    <property type="protein sequence ID" value="KAK2150616.1"/>
    <property type="molecule type" value="Genomic_DNA"/>
</dbReference>
<dbReference type="Proteomes" id="UP001209878">
    <property type="component" value="Unassembled WGS sequence"/>
</dbReference>
<dbReference type="GO" id="GO:0005730">
    <property type="term" value="C:nucleolus"/>
    <property type="evidence" value="ECO:0007669"/>
    <property type="project" value="UniProtKB-SubCell"/>
</dbReference>
<comment type="caution">
    <text evidence="8">The sequence shown here is derived from an EMBL/GenBank/DDBJ whole genome shotgun (WGS) entry which is preliminary data.</text>
</comment>